<evidence type="ECO:0000256" key="3">
    <source>
        <dbReference type="ARBA" id="ARBA00022723"/>
    </source>
</evidence>
<dbReference type="PANTHER" id="PTHR30521">
    <property type="entry name" value="DEFERROCHELATASE/PEROXIDASE"/>
    <property type="match status" value="1"/>
</dbReference>
<evidence type="ECO:0000256" key="5">
    <source>
        <dbReference type="ARBA" id="ARBA00023004"/>
    </source>
</evidence>
<comment type="cofactor">
    <cofactor evidence="1">
        <name>heme b</name>
        <dbReference type="ChEBI" id="CHEBI:60344"/>
    </cofactor>
</comment>
<name>A0A4Y9M857_9BRAD</name>
<proteinExistence type="predicted"/>
<keyword evidence="3" id="KW-0479">Metal-binding</keyword>
<comment type="caution">
    <text evidence="7">The sequence shown here is derived from an EMBL/GenBank/DDBJ whole genome shotgun (WGS) entry which is preliminary data.</text>
</comment>
<evidence type="ECO:0000256" key="4">
    <source>
        <dbReference type="ARBA" id="ARBA00023002"/>
    </source>
</evidence>
<dbReference type="PROSITE" id="PS51404">
    <property type="entry name" value="DYP_PEROXIDASE"/>
    <property type="match status" value="1"/>
</dbReference>
<evidence type="ECO:0000259" key="6">
    <source>
        <dbReference type="Pfam" id="PF20628"/>
    </source>
</evidence>
<dbReference type="Proteomes" id="UP000297966">
    <property type="component" value="Unassembled WGS sequence"/>
</dbReference>
<evidence type="ECO:0000256" key="2">
    <source>
        <dbReference type="ARBA" id="ARBA00022559"/>
    </source>
</evidence>
<dbReference type="EMBL" id="SPQT01000001">
    <property type="protein sequence ID" value="TFV51218.1"/>
    <property type="molecule type" value="Genomic_DNA"/>
</dbReference>
<dbReference type="SUPFAM" id="SSF54909">
    <property type="entry name" value="Dimeric alpha+beta barrel"/>
    <property type="match status" value="1"/>
</dbReference>
<feature type="domain" description="Dyp-type peroxidase C-terminal" evidence="6">
    <location>
        <begin position="231"/>
        <end position="405"/>
    </location>
</feature>
<dbReference type="NCBIfam" id="TIGR01413">
    <property type="entry name" value="Dyp_perox_fam"/>
    <property type="match status" value="1"/>
</dbReference>
<keyword evidence="2 7" id="KW-0575">Peroxidase</keyword>
<reference evidence="7 8" key="1">
    <citation type="submission" date="2019-03" db="EMBL/GenBank/DDBJ databases">
        <title>Bradyrhizobium diversity isolated from nodules of Chamaecrista fasciculata.</title>
        <authorList>
            <person name="Klepa M.S."/>
            <person name="Urquiaga M.O."/>
            <person name="Hungria M."/>
            <person name="Delamuta J.R."/>
        </authorList>
    </citation>
    <scope>NUCLEOTIDE SEQUENCE [LARGE SCALE GENOMIC DNA]</scope>
    <source>
        <strain evidence="7 8">CNPSo 3448</strain>
    </source>
</reference>
<gene>
    <name evidence="7" type="ORF">E4K65_03810</name>
</gene>
<dbReference type="InterPro" id="IPR006314">
    <property type="entry name" value="Dyp_peroxidase"/>
</dbReference>
<evidence type="ECO:0000256" key="1">
    <source>
        <dbReference type="ARBA" id="ARBA00001970"/>
    </source>
</evidence>
<organism evidence="7 8">
    <name type="scientific">Bradyrhizobium niftali</name>
    <dbReference type="NCBI Taxonomy" id="2560055"/>
    <lineage>
        <taxon>Bacteria</taxon>
        <taxon>Pseudomonadati</taxon>
        <taxon>Pseudomonadota</taxon>
        <taxon>Alphaproteobacteria</taxon>
        <taxon>Hyphomicrobiales</taxon>
        <taxon>Nitrobacteraceae</taxon>
        <taxon>Bradyrhizobium</taxon>
    </lineage>
</organism>
<dbReference type="OrthoDB" id="236246at2"/>
<dbReference type="GO" id="GO:0004601">
    <property type="term" value="F:peroxidase activity"/>
    <property type="evidence" value="ECO:0007669"/>
    <property type="project" value="UniProtKB-KW"/>
</dbReference>
<evidence type="ECO:0000313" key="7">
    <source>
        <dbReference type="EMBL" id="TFV51218.1"/>
    </source>
</evidence>
<accession>A0A4Y9M857</accession>
<keyword evidence="8" id="KW-1185">Reference proteome</keyword>
<keyword evidence="5" id="KW-0408">Iron</keyword>
<dbReference type="Pfam" id="PF20628">
    <property type="entry name" value="Dyp_perox_C"/>
    <property type="match status" value="1"/>
</dbReference>
<dbReference type="PANTHER" id="PTHR30521:SF0">
    <property type="entry name" value="DYP-TYPE PEROXIDASE FAMILY PROTEIN"/>
    <property type="match status" value="1"/>
</dbReference>
<dbReference type="AlphaFoldDB" id="A0A4Y9M857"/>
<protein>
    <submittedName>
        <fullName evidence="7">Dyp-type peroxidase</fullName>
    </submittedName>
</protein>
<dbReference type="GO" id="GO:0046872">
    <property type="term" value="F:metal ion binding"/>
    <property type="evidence" value="ECO:0007669"/>
    <property type="project" value="UniProtKB-KW"/>
</dbReference>
<dbReference type="GO" id="GO:0020037">
    <property type="term" value="F:heme binding"/>
    <property type="evidence" value="ECO:0007669"/>
    <property type="project" value="InterPro"/>
</dbReference>
<dbReference type="RefSeq" id="WP_135172960.1">
    <property type="nucleotide sequence ID" value="NZ_SPQT01000001.1"/>
</dbReference>
<evidence type="ECO:0000313" key="8">
    <source>
        <dbReference type="Proteomes" id="UP000297966"/>
    </source>
</evidence>
<dbReference type="InterPro" id="IPR048328">
    <property type="entry name" value="Dyp_perox_C"/>
</dbReference>
<dbReference type="InterPro" id="IPR011008">
    <property type="entry name" value="Dimeric_a/b-barrel"/>
</dbReference>
<sequence length="469" mass="52500">MGKKVEVEWTDVQGIVLSGYGDLRRSAYLLWRFQSGDLQRNKNWLSALLTRRLTPSQPGPSSKTQPARNLALTPSGLRRLGVEQASLNSFSFEFLEGMAPERAPGAPIPRRTNVLGDLGHSSPEKWNWGGWNEQTRDIDGLLMLFAVEAEIDQLIQDELNALAGIADGKPMVLRGQLFDQEIEHFGFEDGFSQPKIEGRPNKSKGHSRMAKSEIKLGAEVKAGEFLLGYENERKASVIPKGQDRDIRRNGTYLVFRQLEQDVPAFNSFVCAVGQQIGETGDWVAARLLGRWKNGDPLIPEKPNGNEEDAKNNFLYHYEDRSGLKCPIGAHIRRANPRDSLGPDPETALHLSKMHRIIRRGRPYGERWQPNGANGHGDRAERGMLFIALNADIAGQFEMIQHSWINNRHLNGLYTGTDPISHFPDGEAITIQNRPANFRVNRPKPFVTVRGGAYFFLPGLRALRDIAAAK</sequence>
<dbReference type="GO" id="GO:0005829">
    <property type="term" value="C:cytosol"/>
    <property type="evidence" value="ECO:0007669"/>
    <property type="project" value="TreeGrafter"/>
</dbReference>
<keyword evidence="4" id="KW-0560">Oxidoreductase</keyword>